<dbReference type="PANTHER" id="PTHR33169:SF14">
    <property type="entry name" value="TRANSCRIPTIONAL REGULATOR RV3488"/>
    <property type="match status" value="1"/>
</dbReference>
<feature type="domain" description="Transcription regulator PadR N-terminal" evidence="1">
    <location>
        <begin position="21"/>
        <end position="92"/>
    </location>
</feature>
<comment type="caution">
    <text evidence="2">The sequence shown here is derived from an EMBL/GenBank/DDBJ whole genome shotgun (WGS) entry which is preliminary data.</text>
</comment>
<dbReference type="Gene3D" id="1.10.10.10">
    <property type="entry name" value="Winged helix-like DNA-binding domain superfamily/Winged helix DNA-binding domain"/>
    <property type="match status" value="1"/>
</dbReference>
<dbReference type="EMBL" id="JAINWA010000001">
    <property type="protein sequence ID" value="MCD1653332.1"/>
    <property type="molecule type" value="Genomic_DNA"/>
</dbReference>
<proteinExistence type="predicted"/>
<dbReference type="InterPro" id="IPR036390">
    <property type="entry name" value="WH_DNA-bd_sf"/>
</dbReference>
<dbReference type="Pfam" id="PF03551">
    <property type="entry name" value="PadR"/>
    <property type="match status" value="1"/>
</dbReference>
<keyword evidence="3" id="KW-1185">Reference proteome</keyword>
<evidence type="ECO:0000313" key="3">
    <source>
        <dbReference type="Proteomes" id="UP001198163"/>
    </source>
</evidence>
<name>A0AAE3EFF7_9SPIR</name>
<dbReference type="InterPro" id="IPR036388">
    <property type="entry name" value="WH-like_DNA-bd_sf"/>
</dbReference>
<reference evidence="2" key="1">
    <citation type="submission" date="2021-08" db="EMBL/GenBank/DDBJ databases">
        <title>Comparative analyses of Brucepasteria parasyntrophica and Teretinema zuelzerae.</title>
        <authorList>
            <person name="Song Y."/>
            <person name="Brune A."/>
        </authorList>
    </citation>
    <scope>NUCLEOTIDE SEQUENCE</scope>
    <source>
        <strain evidence="2">DSM 1903</strain>
    </source>
</reference>
<evidence type="ECO:0000259" key="1">
    <source>
        <dbReference type="Pfam" id="PF03551"/>
    </source>
</evidence>
<dbReference type="SUPFAM" id="SSF46785">
    <property type="entry name" value="Winged helix' DNA-binding domain"/>
    <property type="match status" value="1"/>
</dbReference>
<dbReference type="InterPro" id="IPR052509">
    <property type="entry name" value="Metal_resp_DNA-bind_regulator"/>
</dbReference>
<dbReference type="RefSeq" id="WP_230752254.1">
    <property type="nucleotide sequence ID" value="NZ_JAINWA010000001.1"/>
</dbReference>
<dbReference type="PANTHER" id="PTHR33169">
    <property type="entry name" value="PADR-FAMILY TRANSCRIPTIONAL REGULATOR"/>
    <property type="match status" value="1"/>
</dbReference>
<organism evidence="2 3">
    <name type="scientific">Teretinema zuelzerae</name>
    <dbReference type="NCBI Taxonomy" id="156"/>
    <lineage>
        <taxon>Bacteria</taxon>
        <taxon>Pseudomonadati</taxon>
        <taxon>Spirochaetota</taxon>
        <taxon>Spirochaetia</taxon>
        <taxon>Spirochaetales</taxon>
        <taxon>Treponemataceae</taxon>
        <taxon>Teretinema</taxon>
    </lineage>
</organism>
<evidence type="ECO:0000313" key="2">
    <source>
        <dbReference type="EMBL" id="MCD1653332.1"/>
    </source>
</evidence>
<protein>
    <submittedName>
        <fullName evidence="2">PadR family transcriptional regulator</fullName>
    </submittedName>
</protein>
<accession>A0AAE3EFF7</accession>
<sequence length="116" mass="13252">MENDDEATINLIQELNRGTLVLSVLLCTDEPGYGYSLASRLNEQGIQIEQNTLYPLLRRLEKQGLLESRWDTTESRPRRYYSASEKGKAVRARLLEEWKGLDTALRGLEQHKGGSE</sequence>
<dbReference type="AlphaFoldDB" id="A0AAE3EFF7"/>
<dbReference type="InterPro" id="IPR005149">
    <property type="entry name" value="Tscrpt_reg_PadR_N"/>
</dbReference>
<gene>
    <name evidence="2" type="ORF">K7J14_01295</name>
</gene>
<dbReference type="Proteomes" id="UP001198163">
    <property type="component" value="Unassembled WGS sequence"/>
</dbReference>